<accession>A0A2Z6M769</accession>
<sequence length="86" mass="9636">MTLLKPEPVQNPEPLHTSENIQETLPQTIPVSQVFETTFKATEHSHSSDPKQDKPTFDADKIQKVEMSSTSEDTPPKHLSPIILSE</sequence>
<dbReference type="EMBL" id="DF973227">
    <property type="protein sequence ID" value="GAU21312.1"/>
    <property type="molecule type" value="Genomic_DNA"/>
</dbReference>
<proteinExistence type="predicted"/>
<keyword evidence="3" id="KW-1185">Reference proteome</keyword>
<feature type="compositionally biased region" description="Basic and acidic residues" evidence="1">
    <location>
        <begin position="41"/>
        <end position="64"/>
    </location>
</feature>
<feature type="region of interest" description="Disordered" evidence="1">
    <location>
        <begin position="1"/>
        <end position="27"/>
    </location>
</feature>
<dbReference type="AlphaFoldDB" id="A0A2Z6M769"/>
<feature type="compositionally biased region" description="Polar residues" evidence="1">
    <location>
        <begin position="17"/>
        <end position="27"/>
    </location>
</feature>
<evidence type="ECO:0000313" key="3">
    <source>
        <dbReference type="Proteomes" id="UP000242715"/>
    </source>
</evidence>
<name>A0A2Z6M769_TRISU</name>
<protein>
    <submittedName>
        <fullName evidence="2">Uncharacterized protein</fullName>
    </submittedName>
</protein>
<reference evidence="3" key="1">
    <citation type="journal article" date="2017" name="Front. Plant Sci.">
        <title>Climate Clever Clovers: New Paradigm to Reduce the Environmental Footprint of Ruminants by Breeding Low Methanogenic Forages Utilizing Haplotype Variation.</title>
        <authorList>
            <person name="Kaur P."/>
            <person name="Appels R."/>
            <person name="Bayer P.E."/>
            <person name="Keeble-Gagnere G."/>
            <person name="Wang J."/>
            <person name="Hirakawa H."/>
            <person name="Shirasawa K."/>
            <person name="Vercoe P."/>
            <person name="Stefanova K."/>
            <person name="Durmic Z."/>
            <person name="Nichols P."/>
            <person name="Revell C."/>
            <person name="Isobe S.N."/>
            <person name="Edwards D."/>
            <person name="Erskine W."/>
        </authorList>
    </citation>
    <scope>NUCLEOTIDE SEQUENCE [LARGE SCALE GENOMIC DNA]</scope>
    <source>
        <strain evidence="3">cv. Daliak</strain>
    </source>
</reference>
<gene>
    <name evidence="2" type="ORF">TSUD_372060</name>
</gene>
<evidence type="ECO:0000313" key="2">
    <source>
        <dbReference type="EMBL" id="GAU21312.1"/>
    </source>
</evidence>
<feature type="region of interest" description="Disordered" evidence="1">
    <location>
        <begin position="40"/>
        <end position="86"/>
    </location>
</feature>
<dbReference type="Proteomes" id="UP000242715">
    <property type="component" value="Unassembled WGS sequence"/>
</dbReference>
<organism evidence="2 3">
    <name type="scientific">Trifolium subterraneum</name>
    <name type="common">Subterranean clover</name>
    <dbReference type="NCBI Taxonomy" id="3900"/>
    <lineage>
        <taxon>Eukaryota</taxon>
        <taxon>Viridiplantae</taxon>
        <taxon>Streptophyta</taxon>
        <taxon>Embryophyta</taxon>
        <taxon>Tracheophyta</taxon>
        <taxon>Spermatophyta</taxon>
        <taxon>Magnoliopsida</taxon>
        <taxon>eudicotyledons</taxon>
        <taxon>Gunneridae</taxon>
        <taxon>Pentapetalae</taxon>
        <taxon>rosids</taxon>
        <taxon>fabids</taxon>
        <taxon>Fabales</taxon>
        <taxon>Fabaceae</taxon>
        <taxon>Papilionoideae</taxon>
        <taxon>50 kb inversion clade</taxon>
        <taxon>NPAAA clade</taxon>
        <taxon>Hologalegina</taxon>
        <taxon>IRL clade</taxon>
        <taxon>Trifolieae</taxon>
        <taxon>Trifolium</taxon>
    </lineage>
</organism>
<evidence type="ECO:0000256" key="1">
    <source>
        <dbReference type="SAM" id="MobiDB-lite"/>
    </source>
</evidence>